<evidence type="ECO:0000259" key="5">
    <source>
        <dbReference type="PROSITE" id="PS50885"/>
    </source>
</evidence>
<dbReference type="Proteomes" id="UP000596248">
    <property type="component" value="Chromosome"/>
</dbReference>
<evidence type="ECO:0000256" key="2">
    <source>
        <dbReference type="ARBA" id="ARBA00022475"/>
    </source>
</evidence>
<dbReference type="EMBL" id="CP069127">
    <property type="protein sequence ID" value="QRG67762.1"/>
    <property type="molecule type" value="Genomic_DNA"/>
</dbReference>
<keyword evidence="3 4" id="KW-0472">Membrane</keyword>
<evidence type="ECO:0000256" key="1">
    <source>
        <dbReference type="ARBA" id="ARBA00004236"/>
    </source>
</evidence>
<accession>A0ABX7FR55</accession>
<dbReference type="Gene3D" id="6.10.340.10">
    <property type="match status" value="1"/>
</dbReference>
<dbReference type="PROSITE" id="PS50885">
    <property type="entry name" value="HAMP"/>
    <property type="match status" value="1"/>
</dbReference>
<reference evidence="7 8" key="1">
    <citation type="submission" date="2021-01" db="EMBL/GenBank/DDBJ databases">
        <title>Identification of strong promoters based on the transcriptome of Brevibacillus choshinensis.</title>
        <authorList>
            <person name="Yao D."/>
            <person name="Zhang K."/>
            <person name="Wu J."/>
        </authorList>
    </citation>
    <scope>NUCLEOTIDE SEQUENCE [LARGE SCALE GENOMIC DNA]</scope>
    <source>
        <strain evidence="7 8">HPD31-SP3</strain>
    </source>
</reference>
<dbReference type="SMART" id="SM00304">
    <property type="entry name" value="HAMP"/>
    <property type="match status" value="1"/>
</dbReference>
<organism evidence="7 8">
    <name type="scientific">Brevibacillus choshinensis</name>
    <dbReference type="NCBI Taxonomy" id="54911"/>
    <lineage>
        <taxon>Bacteria</taxon>
        <taxon>Bacillati</taxon>
        <taxon>Bacillota</taxon>
        <taxon>Bacilli</taxon>
        <taxon>Bacillales</taxon>
        <taxon>Paenibacillaceae</taxon>
        <taxon>Brevibacillus</taxon>
    </lineage>
</organism>
<dbReference type="SUPFAM" id="SSF109604">
    <property type="entry name" value="HD-domain/PDEase-like"/>
    <property type="match status" value="1"/>
</dbReference>
<dbReference type="SMART" id="SM00471">
    <property type="entry name" value="HDc"/>
    <property type="match status" value="1"/>
</dbReference>
<proteinExistence type="predicted"/>
<keyword evidence="4" id="KW-1133">Transmembrane helix</keyword>
<evidence type="ECO:0000313" key="7">
    <source>
        <dbReference type="EMBL" id="QRG67762.1"/>
    </source>
</evidence>
<sequence length="379" mass="43214">MMVVLDSGKIFIHTESEWIGKEVQALPGYDEIRRALQNQTNHGMLRLQKEGETIYSFFFVSPVSGNVYIEWIGGKGISQRLDRLKLILLITICLVVGFSAYVAHRLSLWIGKPIYTLVSATDALLEGDFSIRVPIQGMKEITILERKFNKMAGQMHELIVREREYMQESLDQIVRSFYLAVEMKDPYTAGHTERVTEYALILYDHLDEKSRSQFSRDDLRYASLMHDIGKVAIPDHVLLKAGKLTDEEYEYMKRHSSIGANIVEQIESLAHVSPGVRHHHERWDGRGYPDQLKGEAIPLIGRIIAVADTFDAMTTTRSYRKAMTFQEAHDEIVRCSEKQFDPNIVTVFQEAYRARVLQAQLRSGGVTLETSASAASEKE</sequence>
<evidence type="ECO:0000256" key="3">
    <source>
        <dbReference type="ARBA" id="ARBA00023136"/>
    </source>
</evidence>
<dbReference type="RefSeq" id="WP_203354808.1">
    <property type="nucleotide sequence ID" value="NZ_CP069127.1"/>
</dbReference>
<dbReference type="Pfam" id="PF13487">
    <property type="entry name" value="HD_5"/>
    <property type="match status" value="1"/>
</dbReference>
<dbReference type="PANTHER" id="PTHR43155:SF2">
    <property type="entry name" value="CYCLIC DI-GMP PHOSPHODIESTERASE PA4108"/>
    <property type="match status" value="1"/>
</dbReference>
<feature type="domain" description="HD-GYP" evidence="6">
    <location>
        <begin position="166"/>
        <end position="364"/>
    </location>
</feature>
<evidence type="ECO:0000256" key="4">
    <source>
        <dbReference type="SAM" id="Phobius"/>
    </source>
</evidence>
<dbReference type="PANTHER" id="PTHR43155">
    <property type="entry name" value="CYCLIC DI-GMP PHOSPHODIESTERASE PA4108-RELATED"/>
    <property type="match status" value="1"/>
</dbReference>
<keyword evidence="4" id="KW-0812">Transmembrane</keyword>
<gene>
    <name evidence="7" type="ORF">JNE38_00525</name>
</gene>
<keyword evidence="2" id="KW-1003">Cell membrane</keyword>
<protein>
    <submittedName>
        <fullName evidence="7">HD domain-containing protein</fullName>
    </submittedName>
</protein>
<dbReference type="Gene3D" id="1.10.3210.10">
    <property type="entry name" value="Hypothetical protein af1432"/>
    <property type="match status" value="1"/>
</dbReference>
<name>A0ABX7FR55_BRECH</name>
<feature type="transmembrane region" description="Helical" evidence="4">
    <location>
        <begin position="84"/>
        <end position="103"/>
    </location>
</feature>
<evidence type="ECO:0000313" key="8">
    <source>
        <dbReference type="Proteomes" id="UP000596248"/>
    </source>
</evidence>
<feature type="domain" description="HAMP" evidence="5">
    <location>
        <begin position="108"/>
        <end position="160"/>
    </location>
</feature>
<dbReference type="CDD" id="cd00077">
    <property type="entry name" value="HDc"/>
    <property type="match status" value="1"/>
</dbReference>
<dbReference type="InterPro" id="IPR037522">
    <property type="entry name" value="HD_GYP_dom"/>
</dbReference>
<dbReference type="InterPro" id="IPR003660">
    <property type="entry name" value="HAMP_dom"/>
</dbReference>
<dbReference type="Pfam" id="PF00672">
    <property type="entry name" value="HAMP"/>
    <property type="match status" value="1"/>
</dbReference>
<evidence type="ECO:0000259" key="6">
    <source>
        <dbReference type="PROSITE" id="PS51832"/>
    </source>
</evidence>
<dbReference type="InterPro" id="IPR003607">
    <property type="entry name" value="HD/PDEase_dom"/>
</dbReference>
<comment type="subcellular location">
    <subcellularLocation>
        <location evidence="1">Cell membrane</location>
    </subcellularLocation>
</comment>
<dbReference type="CDD" id="cd06225">
    <property type="entry name" value="HAMP"/>
    <property type="match status" value="1"/>
</dbReference>
<keyword evidence="8" id="KW-1185">Reference proteome</keyword>
<dbReference type="SUPFAM" id="SSF158472">
    <property type="entry name" value="HAMP domain-like"/>
    <property type="match status" value="1"/>
</dbReference>
<dbReference type="PROSITE" id="PS51832">
    <property type="entry name" value="HD_GYP"/>
    <property type="match status" value="1"/>
</dbReference>